<comment type="caution">
    <text evidence="1">The sequence shown here is derived from an EMBL/GenBank/DDBJ whole genome shotgun (WGS) entry which is preliminary data.</text>
</comment>
<dbReference type="EMBL" id="JASSZA010000009">
    <property type="protein sequence ID" value="KAK2102358.1"/>
    <property type="molecule type" value="Genomic_DNA"/>
</dbReference>
<protein>
    <submittedName>
        <fullName evidence="1">Uncharacterized protein</fullName>
    </submittedName>
</protein>
<proteinExistence type="predicted"/>
<accession>A0ABQ9UZ59</accession>
<gene>
    <name evidence="1" type="ORF">P7K49_020025</name>
</gene>
<keyword evidence="2" id="KW-1185">Reference proteome</keyword>
<reference evidence="1 2" key="1">
    <citation type="submission" date="2023-05" db="EMBL/GenBank/DDBJ databases">
        <title>B98-5 Cell Line De Novo Hybrid Assembly: An Optical Mapping Approach.</title>
        <authorList>
            <person name="Kananen K."/>
            <person name="Auerbach J.A."/>
            <person name="Kautto E."/>
            <person name="Blachly J.S."/>
        </authorList>
    </citation>
    <scope>NUCLEOTIDE SEQUENCE [LARGE SCALE GENOMIC DNA]</scope>
    <source>
        <strain evidence="1">B95-8</strain>
        <tissue evidence="1">Cell line</tissue>
    </source>
</reference>
<evidence type="ECO:0000313" key="1">
    <source>
        <dbReference type="EMBL" id="KAK2102358.1"/>
    </source>
</evidence>
<feature type="non-terminal residue" evidence="1">
    <location>
        <position position="58"/>
    </location>
</feature>
<organism evidence="1 2">
    <name type="scientific">Saguinus oedipus</name>
    <name type="common">Cotton-top tamarin</name>
    <name type="synonym">Oedipomidas oedipus</name>
    <dbReference type="NCBI Taxonomy" id="9490"/>
    <lineage>
        <taxon>Eukaryota</taxon>
        <taxon>Metazoa</taxon>
        <taxon>Chordata</taxon>
        <taxon>Craniata</taxon>
        <taxon>Vertebrata</taxon>
        <taxon>Euteleostomi</taxon>
        <taxon>Mammalia</taxon>
        <taxon>Eutheria</taxon>
        <taxon>Euarchontoglires</taxon>
        <taxon>Primates</taxon>
        <taxon>Haplorrhini</taxon>
        <taxon>Platyrrhini</taxon>
        <taxon>Cebidae</taxon>
        <taxon>Callitrichinae</taxon>
        <taxon>Saguinus</taxon>
    </lineage>
</organism>
<dbReference type="Proteomes" id="UP001266305">
    <property type="component" value="Unassembled WGS sequence"/>
</dbReference>
<evidence type="ECO:0000313" key="2">
    <source>
        <dbReference type="Proteomes" id="UP001266305"/>
    </source>
</evidence>
<name>A0ABQ9UZ59_SAGOE</name>
<sequence>LSVESRLTSFQGTCSSAPISSLGLWYLHQAKLTPLCTDCILGDQLDAHRCFELETPAR</sequence>
<feature type="non-terminal residue" evidence="1">
    <location>
        <position position="1"/>
    </location>
</feature>